<dbReference type="PROSITE" id="PS50102">
    <property type="entry name" value="RRM"/>
    <property type="match status" value="4"/>
</dbReference>
<evidence type="ECO:0000256" key="1">
    <source>
        <dbReference type="ARBA" id="ARBA00004123"/>
    </source>
</evidence>
<feature type="compositionally biased region" description="Polar residues" evidence="10">
    <location>
        <begin position="831"/>
        <end position="842"/>
    </location>
</feature>
<feature type="region of interest" description="Disordered" evidence="10">
    <location>
        <begin position="956"/>
        <end position="1017"/>
    </location>
</feature>
<dbReference type="GO" id="GO:0005688">
    <property type="term" value="C:U6 snRNP"/>
    <property type="evidence" value="ECO:0007669"/>
    <property type="project" value="UniProtKB-ARBA"/>
</dbReference>
<feature type="domain" description="RRM" evidence="11">
    <location>
        <begin position="584"/>
        <end position="659"/>
    </location>
</feature>
<protein>
    <recommendedName>
        <fullName evidence="8">U4/U6 snRNA-associated-splicing factor PRP24</fullName>
    </recommendedName>
</protein>
<dbReference type="Proteomes" id="UP000887226">
    <property type="component" value="Unassembled WGS sequence"/>
</dbReference>
<keyword evidence="6" id="KW-0539">Nucleus</keyword>
<sequence>MADPVGEAAWLAFMEEASKTASDITQKIELMEGYKRAVEAEPWSMKLWLKYSEWFWSLHVGCENGNSGLSKDDQDMGLQMFGIETALDIWEQAATSTRYRLNDSHEIWNRWISIRLEELSKSKQESDTKTAPPVEVERVRQLFLDRLQLPQAQWEEASQSYSTFLSEYDEEGYEASMIEVTKLAAQAKKLYDMREIHELQLKNATASGDAENEKVVLLDYLDWELKQVRMKPKKGQEASPMILCIALFERALCSYTLGTEAAVWSDYVVALGQDPDTPHSVILPVVQRATSHCPSSGTLWARYITTAEAEGAPHEEIENIKNAAASADLDKEGITSVFEVFVAWSAYLLRTASSIGASDESHELVILELKGALKSVNDWGKRLHGKEFKGDPLFRIERLLIQYLTQTESLDDARKEWKKLAKIHADSYEFWHQYYMWEMTIREPDAPPSLATNVLLDSIRRRTLDWPEKMMEIYIRHCTLYEDANNVVSALDTVHIHSKLTATRREREAAQAALLYAHQAPASVESAVEEIPASESPSGLKRKRETTSEDVVDGNANKKVKSIESVPDKDTYKEQQQKRDRENTTVMVTGLPAEATQTKVRQYFKEYGHINSIVVRTEADKASSTALIELRSNEDVQTALIRDGKFFGEHQISVVAATGFTLYVTNYPPQADEVYIRKLFKKCGEVFSIRWPSLKFNPHRRFCYVTFRSYEEASQATGMDGEVLPGGYKLLAKYSDPGRKKDREGAQAEGRELHVTSLDNTLTVDDVKAVFSKYGTVDGVRLLKTDAGVSKGAGFVVFKNKEDALAALALHETKLKAKIMNVEASKGTNFKHTATAKGTSASPAPDANGDTAMVPVPSLTGDNRYAQKRTITLLNIPDTINDARIRVLAEKFGTIVKVILHLKHQGAILEYEDEQSAGRAALGLANHEIAEGRKLRTGNLKDLFGEKEEIKTDRIHIGGGGKQTPAPNTFMQSSAPIRRPGPGVKGGLGQKKRGLGFAAASKPSSSSAGDGKKAAKSNADFKAMFAKGGTE</sequence>
<evidence type="ECO:0000256" key="10">
    <source>
        <dbReference type="SAM" id="MobiDB-lite"/>
    </source>
</evidence>
<feature type="compositionally biased region" description="Basic and acidic residues" evidence="10">
    <location>
        <begin position="566"/>
        <end position="582"/>
    </location>
</feature>
<accession>A0A9P7ZA24</accession>
<evidence type="ECO:0000256" key="3">
    <source>
        <dbReference type="ARBA" id="ARBA00022737"/>
    </source>
</evidence>
<dbReference type="SMART" id="SM00360">
    <property type="entry name" value="RRM"/>
    <property type="match status" value="4"/>
</dbReference>
<keyword evidence="2" id="KW-0507">mRNA processing</keyword>
<dbReference type="GO" id="GO:0008380">
    <property type="term" value="P:RNA splicing"/>
    <property type="evidence" value="ECO:0007669"/>
    <property type="project" value="UniProtKB-KW"/>
</dbReference>
<feature type="compositionally biased region" description="Low complexity" evidence="10">
    <location>
        <begin position="995"/>
        <end position="1009"/>
    </location>
</feature>
<dbReference type="OrthoDB" id="360390at2759"/>
<evidence type="ECO:0000256" key="5">
    <source>
        <dbReference type="ARBA" id="ARBA00023187"/>
    </source>
</evidence>
<keyword evidence="5" id="KW-0508">mRNA splicing</keyword>
<comment type="function">
    <text evidence="7">Functions as a recycling factor of the spliceosome, a machinery that forms on each precursor-messenger RNA (pre-mRNA) and catalyzes the removal of introns. Chaperones the re-annealing of U4 and U6 snRNAs (small nuclear RNAs) released from previous rounds of splicing, an initial step in reforming the U4/U6-U5 tri-snRNP (small nuclear ribonucleoprotein) that can reassemble into another spliceosome complex; this step involves binding U6 and facilitating the unwinding of the U6 internal stem loop, followed by base-pairing of U6 to U4.</text>
</comment>
<organism evidence="12 13">
    <name type="scientific">Calycina marina</name>
    <dbReference type="NCBI Taxonomy" id="1763456"/>
    <lineage>
        <taxon>Eukaryota</taxon>
        <taxon>Fungi</taxon>
        <taxon>Dikarya</taxon>
        <taxon>Ascomycota</taxon>
        <taxon>Pezizomycotina</taxon>
        <taxon>Leotiomycetes</taxon>
        <taxon>Helotiales</taxon>
        <taxon>Pezizellaceae</taxon>
        <taxon>Calycina</taxon>
    </lineage>
</organism>
<keyword evidence="4 9" id="KW-0694">RNA-binding</keyword>
<dbReference type="EMBL" id="MU253755">
    <property type="protein sequence ID" value="KAG9248125.1"/>
    <property type="molecule type" value="Genomic_DNA"/>
</dbReference>
<dbReference type="GO" id="GO:0006397">
    <property type="term" value="P:mRNA processing"/>
    <property type="evidence" value="ECO:0007669"/>
    <property type="project" value="UniProtKB-KW"/>
</dbReference>
<dbReference type="Gene3D" id="1.25.40.10">
    <property type="entry name" value="Tetratricopeptide repeat domain"/>
    <property type="match status" value="2"/>
</dbReference>
<dbReference type="FunFam" id="3.30.70.330:FF:000523">
    <property type="entry name" value="Pre-mRNA splicing factor (Prp24), putative"/>
    <property type="match status" value="1"/>
</dbReference>
<keyword evidence="13" id="KW-1185">Reference proteome</keyword>
<gene>
    <name evidence="12" type="ORF">BJ878DRAFT_489617</name>
</gene>
<dbReference type="SUPFAM" id="SSF54928">
    <property type="entry name" value="RNA-binding domain, RBD"/>
    <property type="match status" value="3"/>
</dbReference>
<dbReference type="InterPro" id="IPR000504">
    <property type="entry name" value="RRM_dom"/>
</dbReference>
<evidence type="ECO:0000259" key="11">
    <source>
        <dbReference type="PROSITE" id="PS50102"/>
    </source>
</evidence>
<dbReference type="InterPro" id="IPR012677">
    <property type="entry name" value="Nucleotide-bd_a/b_plait_sf"/>
</dbReference>
<proteinExistence type="predicted"/>
<feature type="domain" description="RRM" evidence="11">
    <location>
        <begin position="660"/>
        <end position="737"/>
    </location>
</feature>
<evidence type="ECO:0000256" key="4">
    <source>
        <dbReference type="ARBA" id="ARBA00022884"/>
    </source>
</evidence>
<feature type="domain" description="RRM" evidence="11">
    <location>
        <begin position="751"/>
        <end position="827"/>
    </location>
</feature>
<keyword evidence="3" id="KW-0677">Repeat</keyword>
<evidence type="ECO:0000313" key="13">
    <source>
        <dbReference type="Proteomes" id="UP000887226"/>
    </source>
</evidence>
<evidence type="ECO:0000256" key="6">
    <source>
        <dbReference type="ARBA" id="ARBA00023242"/>
    </source>
</evidence>
<dbReference type="InterPro" id="IPR035979">
    <property type="entry name" value="RBD_domain_sf"/>
</dbReference>
<feature type="region of interest" description="Disordered" evidence="10">
    <location>
        <begin position="526"/>
        <end position="582"/>
    </location>
</feature>
<evidence type="ECO:0000313" key="12">
    <source>
        <dbReference type="EMBL" id="KAG9248125.1"/>
    </source>
</evidence>
<evidence type="ECO:0000256" key="7">
    <source>
        <dbReference type="ARBA" id="ARBA00093374"/>
    </source>
</evidence>
<feature type="region of interest" description="Disordered" evidence="10">
    <location>
        <begin position="831"/>
        <end position="850"/>
    </location>
</feature>
<dbReference type="PANTHER" id="PTHR24012">
    <property type="entry name" value="RNA BINDING PROTEIN"/>
    <property type="match status" value="1"/>
</dbReference>
<dbReference type="GO" id="GO:0003723">
    <property type="term" value="F:RNA binding"/>
    <property type="evidence" value="ECO:0007669"/>
    <property type="project" value="UniProtKB-UniRule"/>
</dbReference>
<dbReference type="Gene3D" id="3.30.70.330">
    <property type="match status" value="4"/>
</dbReference>
<dbReference type="Pfam" id="PF16842">
    <property type="entry name" value="RRM_occluded"/>
    <property type="match status" value="1"/>
</dbReference>
<evidence type="ECO:0000256" key="2">
    <source>
        <dbReference type="ARBA" id="ARBA00022664"/>
    </source>
</evidence>
<dbReference type="CDD" id="cd00590">
    <property type="entry name" value="RRM_SF"/>
    <property type="match status" value="1"/>
</dbReference>
<dbReference type="Pfam" id="PF00076">
    <property type="entry name" value="RRM_1"/>
    <property type="match status" value="3"/>
</dbReference>
<comment type="subcellular location">
    <subcellularLocation>
        <location evidence="1">Nucleus</location>
    </subcellularLocation>
</comment>
<comment type="caution">
    <text evidence="12">The sequence shown here is derived from an EMBL/GenBank/DDBJ whole genome shotgun (WGS) entry which is preliminary data.</text>
</comment>
<dbReference type="AlphaFoldDB" id="A0A9P7ZA24"/>
<dbReference type="SUPFAM" id="SSF48452">
    <property type="entry name" value="TPR-like"/>
    <property type="match status" value="1"/>
</dbReference>
<dbReference type="InterPro" id="IPR011990">
    <property type="entry name" value="TPR-like_helical_dom_sf"/>
</dbReference>
<evidence type="ECO:0000256" key="8">
    <source>
        <dbReference type="ARBA" id="ARBA00093627"/>
    </source>
</evidence>
<dbReference type="InterPro" id="IPR031766">
    <property type="entry name" value="RRM_occluded"/>
</dbReference>
<feature type="compositionally biased region" description="Polar residues" evidence="10">
    <location>
        <begin position="965"/>
        <end position="975"/>
    </location>
</feature>
<feature type="domain" description="RRM" evidence="11">
    <location>
        <begin position="869"/>
        <end position="942"/>
    </location>
</feature>
<evidence type="ECO:0000256" key="9">
    <source>
        <dbReference type="PROSITE-ProRule" id="PRU00176"/>
    </source>
</evidence>
<reference evidence="12" key="1">
    <citation type="journal article" date="2021" name="IMA Fungus">
        <title>Genomic characterization of three marine fungi, including Emericellopsis atlantica sp. nov. with signatures of a generalist lifestyle and marine biomass degradation.</title>
        <authorList>
            <person name="Hagestad O.C."/>
            <person name="Hou L."/>
            <person name="Andersen J.H."/>
            <person name="Hansen E.H."/>
            <person name="Altermark B."/>
            <person name="Li C."/>
            <person name="Kuhnert E."/>
            <person name="Cox R.J."/>
            <person name="Crous P.W."/>
            <person name="Spatafora J.W."/>
            <person name="Lail K."/>
            <person name="Amirebrahimi M."/>
            <person name="Lipzen A."/>
            <person name="Pangilinan J."/>
            <person name="Andreopoulos W."/>
            <person name="Hayes R.D."/>
            <person name="Ng V."/>
            <person name="Grigoriev I.V."/>
            <person name="Jackson S.A."/>
            <person name="Sutton T.D.S."/>
            <person name="Dobson A.D.W."/>
            <person name="Rama T."/>
        </authorList>
    </citation>
    <scope>NUCLEOTIDE SEQUENCE</scope>
    <source>
        <strain evidence="12">TRa3180A</strain>
    </source>
</reference>
<dbReference type="FunFam" id="3.30.70.330:FF:000365">
    <property type="entry name" value="U4/U6 snRNA-associated-splicing factor PRP24"/>
    <property type="match status" value="1"/>
</dbReference>
<name>A0A9P7ZA24_9HELO</name>